<dbReference type="GO" id="GO:0005829">
    <property type="term" value="C:cytosol"/>
    <property type="evidence" value="ECO:0007669"/>
    <property type="project" value="TreeGrafter"/>
</dbReference>
<keyword evidence="2 9" id="KW-0566">Pantothenate biosynthesis</keyword>
<keyword evidence="3 9" id="KW-0210">Decarboxylase</keyword>
<proteinExistence type="inferred from homology"/>
<dbReference type="SUPFAM" id="SSF50692">
    <property type="entry name" value="ADC-like"/>
    <property type="match status" value="1"/>
</dbReference>
<evidence type="ECO:0000256" key="13">
    <source>
        <dbReference type="PIRSR" id="PIRSR006246-5"/>
    </source>
</evidence>
<comment type="similarity">
    <text evidence="9">Belongs to the PanD family.</text>
</comment>
<dbReference type="GO" id="GO:0006523">
    <property type="term" value="P:alanine biosynthetic process"/>
    <property type="evidence" value="ECO:0007669"/>
    <property type="project" value="InterPro"/>
</dbReference>
<feature type="binding site" evidence="9 11">
    <location>
        <position position="57"/>
    </location>
    <ligand>
        <name>substrate</name>
    </ligand>
</feature>
<dbReference type="PIRSF" id="PIRSF006246">
    <property type="entry name" value="Asp_decarbox"/>
    <property type="match status" value="1"/>
</dbReference>
<evidence type="ECO:0000256" key="2">
    <source>
        <dbReference type="ARBA" id="ARBA00022655"/>
    </source>
</evidence>
<dbReference type="EC" id="4.1.1.11" evidence="9"/>
<accession>A0A4R3I8I7</accession>
<feature type="binding site" evidence="9 11">
    <location>
        <begin position="73"/>
        <end position="75"/>
    </location>
    <ligand>
        <name>substrate</name>
    </ligand>
</feature>
<feature type="chain" id="PRO_5021526439" description="Aspartate 1-decarboxylase alpha chain" evidence="9 13">
    <location>
        <begin position="25"/>
        <end position="126"/>
    </location>
</feature>
<dbReference type="NCBIfam" id="TIGR00223">
    <property type="entry name" value="panD"/>
    <property type="match status" value="1"/>
</dbReference>
<keyword evidence="15" id="KW-1185">Reference proteome</keyword>
<evidence type="ECO:0000256" key="7">
    <source>
        <dbReference type="ARBA" id="ARBA00023270"/>
    </source>
</evidence>
<dbReference type="OrthoDB" id="9803983at2"/>
<gene>
    <name evidence="9" type="primary">panD</name>
    <name evidence="14" type="ORF">BCF53_10568</name>
</gene>
<dbReference type="UniPathway" id="UPA00028">
    <property type="reaction ID" value="UER00002"/>
</dbReference>
<comment type="pathway">
    <text evidence="9">Cofactor biosynthesis; (R)-pantothenate biosynthesis; beta-alanine from L-aspartate: step 1/1.</text>
</comment>
<comment type="function">
    <text evidence="9">Catalyzes the pyruvoyl-dependent decarboxylation of aspartate to produce beta-alanine.</text>
</comment>
<evidence type="ECO:0000256" key="10">
    <source>
        <dbReference type="PIRSR" id="PIRSR006246-1"/>
    </source>
</evidence>
<keyword evidence="1 9" id="KW-0963">Cytoplasm</keyword>
<dbReference type="Gene3D" id="2.40.40.20">
    <property type="match status" value="1"/>
</dbReference>
<evidence type="ECO:0000256" key="1">
    <source>
        <dbReference type="ARBA" id="ARBA00022490"/>
    </source>
</evidence>
<dbReference type="Proteomes" id="UP000295793">
    <property type="component" value="Unassembled WGS sequence"/>
</dbReference>
<evidence type="ECO:0000256" key="11">
    <source>
        <dbReference type="PIRSR" id="PIRSR006246-2"/>
    </source>
</evidence>
<keyword evidence="5 9" id="KW-0865">Zymogen</keyword>
<evidence type="ECO:0000256" key="4">
    <source>
        <dbReference type="ARBA" id="ARBA00022813"/>
    </source>
</evidence>
<dbReference type="Pfam" id="PF02261">
    <property type="entry name" value="Asp_decarbox"/>
    <property type="match status" value="1"/>
</dbReference>
<evidence type="ECO:0000256" key="5">
    <source>
        <dbReference type="ARBA" id="ARBA00023145"/>
    </source>
</evidence>
<comment type="caution">
    <text evidence="14">The sequence shown here is derived from an EMBL/GenBank/DDBJ whole genome shotgun (WGS) entry which is preliminary data.</text>
</comment>
<dbReference type="InterPro" id="IPR003190">
    <property type="entry name" value="Asp_decarbox"/>
</dbReference>
<feature type="chain" id="PRO_5021526438" description="Aspartate 1-decarboxylase beta chain" evidence="9 13">
    <location>
        <begin position="1"/>
        <end position="24"/>
    </location>
</feature>
<organism evidence="14 15">
    <name type="scientific">Reinekea marinisedimentorum</name>
    <dbReference type="NCBI Taxonomy" id="230495"/>
    <lineage>
        <taxon>Bacteria</taxon>
        <taxon>Pseudomonadati</taxon>
        <taxon>Pseudomonadota</taxon>
        <taxon>Gammaproteobacteria</taxon>
        <taxon>Oceanospirillales</taxon>
        <taxon>Saccharospirillaceae</taxon>
        <taxon>Reinekea</taxon>
    </lineage>
</organism>
<comment type="catalytic activity">
    <reaction evidence="9">
        <text>L-aspartate + H(+) = beta-alanine + CO2</text>
        <dbReference type="Rhea" id="RHEA:19497"/>
        <dbReference type="ChEBI" id="CHEBI:15378"/>
        <dbReference type="ChEBI" id="CHEBI:16526"/>
        <dbReference type="ChEBI" id="CHEBI:29991"/>
        <dbReference type="ChEBI" id="CHEBI:57966"/>
        <dbReference type="EC" id="4.1.1.11"/>
    </reaction>
</comment>
<dbReference type="GO" id="GO:0015940">
    <property type="term" value="P:pantothenate biosynthetic process"/>
    <property type="evidence" value="ECO:0007669"/>
    <property type="project" value="UniProtKB-UniRule"/>
</dbReference>
<feature type="active site" description="Schiff-base intermediate with substrate; via pyruvic acid" evidence="9 10">
    <location>
        <position position="25"/>
    </location>
</feature>
<dbReference type="PANTHER" id="PTHR21012:SF0">
    <property type="entry name" value="ASPARTATE 1-DECARBOXYLASE"/>
    <property type="match status" value="1"/>
</dbReference>
<dbReference type="EMBL" id="SLZR01000005">
    <property type="protein sequence ID" value="TCS41641.1"/>
    <property type="molecule type" value="Genomic_DNA"/>
</dbReference>
<dbReference type="GO" id="GO:0004068">
    <property type="term" value="F:aspartate 1-decarboxylase activity"/>
    <property type="evidence" value="ECO:0007669"/>
    <property type="project" value="UniProtKB-UniRule"/>
</dbReference>
<keyword evidence="4 9" id="KW-0068">Autocatalytic cleavage</keyword>
<keyword evidence="6 9" id="KW-0456">Lyase</keyword>
<keyword evidence="7 9" id="KW-0704">Schiff base</keyword>
<keyword evidence="8 9" id="KW-0670">Pyruvate</keyword>
<sequence length="126" mass="13771">MNLIMLKAKLHQARVTHAVPDYEGSCAISGDLLDLAGINEYEQIQIYNVTNGKRFITYAIRGEDNEGIISVNGAAALKANVGDCIIICAYAHFKKSELENFKPSMVYMNPDNTVSHTANAIPVQLA</sequence>
<comment type="subunit">
    <text evidence="9">Heterooctamer of four alpha and four beta subunits.</text>
</comment>
<evidence type="ECO:0000256" key="3">
    <source>
        <dbReference type="ARBA" id="ARBA00022793"/>
    </source>
</evidence>
<protein>
    <recommendedName>
        <fullName evidence="9">Aspartate 1-decarboxylase</fullName>
        <ecNumber evidence="9">4.1.1.11</ecNumber>
    </recommendedName>
    <alternativeName>
        <fullName evidence="9">Aspartate alpha-decarboxylase</fullName>
    </alternativeName>
    <component>
        <recommendedName>
            <fullName evidence="9">Aspartate 1-decarboxylase beta chain</fullName>
        </recommendedName>
    </component>
    <component>
        <recommendedName>
            <fullName evidence="9">Aspartate 1-decarboxylase alpha chain</fullName>
        </recommendedName>
    </component>
</protein>
<dbReference type="InterPro" id="IPR009010">
    <property type="entry name" value="Asp_de-COase-like_dom_sf"/>
</dbReference>
<dbReference type="PANTHER" id="PTHR21012">
    <property type="entry name" value="ASPARTATE 1-DECARBOXYLASE"/>
    <property type="match status" value="1"/>
</dbReference>
<dbReference type="HAMAP" id="MF_00446">
    <property type="entry name" value="PanD"/>
    <property type="match status" value="1"/>
</dbReference>
<evidence type="ECO:0000256" key="8">
    <source>
        <dbReference type="ARBA" id="ARBA00023317"/>
    </source>
</evidence>
<dbReference type="CDD" id="cd06919">
    <property type="entry name" value="Asp_decarbox"/>
    <property type="match status" value="1"/>
</dbReference>
<evidence type="ECO:0000313" key="15">
    <source>
        <dbReference type="Proteomes" id="UP000295793"/>
    </source>
</evidence>
<evidence type="ECO:0000256" key="6">
    <source>
        <dbReference type="ARBA" id="ARBA00023239"/>
    </source>
</evidence>
<dbReference type="AlphaFoldDB" id="A0A4R3I8I7"/>
<name>A0A4R3I8I7_9GAMM</name>
<evidence type="ECO:0000313" key="14">
    <source>
        <dbReference type="EMBL" id="TCS41641.1"/>
    </source>
</evidence>
<reference evidence="14 15" key="1">
    <citation type="submission" date="2019-03" db="EMBL/GenBank/DDBJ databases">
        <title>Genomic Encyclopedia of Archaeal and Bacterial Type Strains, Phase II (KMG-II): from individual species to whole genera.</title>
        <authorList>
            <person name="Goeker M."/>
        </authorList>
    </citation>
    <scope>NUCLEOTIDE SEQUENCE [LARGE SCALE GENOMIC DNA]</scope>
    <source>
        <strain evidence="14 15">DSM 15388</strain>
    </source>
</reference>
<comment type="cofactor">
    <cofactor evidence="9 10">
        <name>pyruvate</name>
        <dbReference type="ChEBI" id="CHEBI:15361"/>
    </cofactor>
    <text evidence="9 10">Binds 1 pyruvoyl group covalently per subunit.</text>
</comment>
<feature type="modified residue" description="Pyruvic acid (Ser)" evidence="9 12">
    <location>
        <position position="25"/>
    </location>
</feature>
<evidence type="ECO:0000256" key="9">
    <source>
        <dbReference type="HAMAP-Rule" id="MF_00446"/>
    </source>
</evidence>
<feature type="active site" description="Proton donor" evidence="9 10">
    <location>
        <position position="58"/>
    </location>
</feature>
<comment type="subcellular location">
    <subcellularLocation>
        <location evidence="9">Cytoplasm</location>
    </subcellularLocation>
</comment>
<dbReference type="RefSeq" id="WP_132701043.1">
    <property type="nucleotide sequence ID" value="NZ_SLZR01000005.1"/>
</dbReference>
<evidence type="ECO:0000256" key="12">
    <source>
        <dbReference type="PIRSR" id="PIRSR006246-3"/>
    </source>
</evidence>
<comment type="PTM">
    <text evidence="9 12">Is synthesized initially as an inactive proenzyme, which is activated by self-cleavage at a specific serine bond to produce a beta-subunit with a hydroxyl group at its C-terminus and an alpha-subunit with a pyruvoyl group at its N-terminus.</text>
</comment>